<protein>
    <recommendedName>
        <fullName evidence="3">DUF4123 domain-containing protein</fullName>
    </recommendedName>
</protein>
<accession>A0ABQ5XCI0</accession>
<evidence type="ECO:0000313" key="1">
    <source>
        <dbReference type="EMBL" id="GLQ89167.1"/>
    </source>
</evidence>
<reference evidence="2" key="1">
    <citation type="journal article" date="2019" name="Int. J. Syst. Evol. Microbiol.">
        <title>The Global Catalogue of Microorganisms (GCM) 10K type strain sequencing project: providing services to taxonomists for standard genome sequencing and annotation.</title>
        <authorList>
            <consortium name="The Broad Institute Genomics Platform"/>
            <consortium name="The Broad Institute Genome Sequencing Center for Infectious Disease"/>
            <person name="Wu L."/>
            <person name="Ma J."/>
        </authorList>
    </citation>
    <scope>NUCLEOTIDE SEQUENCE [LARGE SCALE GENOMIC DNA]</scope>
    <source>
        <strain evidence="2">NBRC 111981</strain>
    </source>
</reference>
<organism evidence="1 2">
    <name type="scientific">Dyella flagellata</name>
    <dbReference type="NCBI Taxonomy" id="1867833"/>
    <lineage>
        <taxon>Bacteria</taxon>
        <taxon>Pseudomonadati</taxon>
        <taxon>Pseudomonadota</taxon>
        <taxon>Gammaproteobacteria</taxon>
        <taxon>Lysobacterales</taxon>
        <taxon>Rhodanobacteraceae</taxon>
        <taxon>Dyella</taxon>
    </lineage>
</organism>
<evidence type="ECO:0000313" key="2">
    <source>
        <dbReference type="Proteomes" id="UP001156627"/>
    </source>
</evidence>
<proteinExistence type="predicted"/>
<gene>
    <name evidence="1" type="ORF">GCM10007898_27390</name>
</gene>
<comment type="caution">
    <text evidence="1">The sequence shown here is derived from an EMBL/GenBank/DDBJ whole genome shotgun (WGS) entry which is preliminary data.</text>
</comment>
<dbReference type="RefSeq" id="WP_284332603.1">
    <property type="nucleotide sequence ID" value="NZ_BSOA01000029.1"/>
</dbReference>
<dbReference type="Proteomes" id="UP001156627">
    <property type="component" value="Unassembled WGS sequence"/>
</dbReference>
<dbReference type="EMBL" id="BSOA01000029">
    <property type="protein sequence ID" value="GLQ89167.1"/>
    <property type="molecule type" value="Genomic_DNA"/>
</dbReference>
<evidence type="ECO:0008006" key="3">
    <source>
        <dbReference type="Google" id="ProtNLM"/>
    </source>
</evidence>
<keyword evidence="2" id="KW-1185">Reference proteome</keyword>
<sequence length="285" mass="32540">MTVVLYSQCNDPLVAAIKASGKKWLFLHVDELLDGLSIKPWPVLLDLTVPSAWKEQIVDASVVNRLFSFEGTTCMARLSEARINERWLHARLDTLLATASVLSHDTGVRGVSRSLLPLNAQWFHMRTGQSAVSTPRFSYATGFEEPDNGELDDPMQKSVWSLFDWKSERHLPSTEARRHRFFVDRPTGTPLVCFFAGEQAPAWFFPKQEAEFDDEALTISARTAQRVFLSDIGEMLLYVNADGSLVFHAFSPYLQSAIRSPEFSEYLNRWEGPRRQVFRDESRYE</sequence>
<name>A0ABQ5XCI0_9GAMM</name>